<dbReference type="STRING" id="105231.A0A1Y1HTZ8"/>
<dbReference type="Proteomes" id="UP000054558">
    <property type="component" value="Unassembled WGS sequence"/>
</dbReference>
<comment type="catalytic activity">
    <reaction evidence="4">
        <text>2 [molybdopterin-synthase sulfur-carrier protein]-C-terminal-Gly-aminoethanethioate + cyclic pyranopterin phosphate + H2O = molybdopterin + 2 [molybdopterin-synthase sulfur-carrier protein]-C-terminal Gly-Gly + 2 H(+)</text>
        <dbReference type="Rhea" id="RHEA:26333"/>
        <dbReference type="Rhea" id="RHEA-COMP:12202"/>
        <dbReference type="Rhea" id="RHEA-COMP:19907"/>
        <dbReference type="ChEBI" id="CHEBI:15377"/>
        <dbReference type="ChEBI" id="CHEBI:15378"/>
        <dbReference type="ChEBI" id="CHEBI:58698"/>
        <dbReference type="ChEBI" id="CHEBI:59648"/>
        <dbReference type="ChEBI" id="CHEBI:90778"/>
        <dbReference type="ChEBI" id="CHEBI:232372"/>
        <dbReference type="EC" id="2.8.1.12"/>
    </reaction>
</comment>
<dbReference type="InterPro" id="IPR003448">
    <property type="entry name" value="Mopterin_biosynth_MoaE"/>
</dbReference>
<comment type="subunit">
    <text evidence="4">Heterotetramer; composed of 2 small (MOCS2A) and 2 large (MOCS2B) subunits.</text>
</comment>
<dbReference type="InterPro" id="IPR028888">
    <property type="entry name" value="MOCS2B_euk"/>
</dbReference>
<proteinExistence type="inferred from homology"/>
<keyword evidence="1 4" id="KW-0963">Cytoplasm</keyword>
<feature type="binding site" evidence="4">
    <location>
        <begin position="123"/>
        <end position="124"/>
    </location>
    <ligand>
        <name>substrate</name>
    </ligand>
</feature>
<comment type="subcellular location">
    <subcellularLocation>
        <location evidence="4">Cytoplasm</location>
    </subcellularLocation>
</comment>
<evidence type="ECO:0000256" key="3">
    <source>
        <dbReference type="ARBA" id="ARBA00023150"/>
    </source>
</evidence>
<evidence type="ECO:0000256" key="1">
    <source>
        <dbReference type="ARBA" id="ARBA00022490"/>
    </source>
</evidence>
<dbReference type="Pfam" id="PF02391">
    <property type="entry name" value="MoaE"/>
    <property type="match status" value="1"/>
</dbReference>
<dbReference type="OMA" id="WKHQFFA"/>
<comment type="similarity">
    <text evidence="4">Belongs to the MoaE family. MOCS2B subfamily.</text>
</comment>
<dbReference type="UniPathway" id="UPA00344"/>
<keyword evidence="3 4" id="KW-0501">Molybdenum cofactor biosynthesis</keyword>
<dbReference type="InterPro" id="IPR036563">
    <property type="entry name" value="MoaE_sf"/>
</dbReference>
<dbReference type="OrthoDB" id="5531344at2759"/>
<evidence type="ECO:0000313" key="5">
    <source>
        <dbReference type="EMBL" id="GAQ81312.1"/>
    </source>
</evidence>
<dbReference type="GO" id="GO:1990140">
    <property type="term" value="C:molybdopterin synthase complex"/>
    <property type="evidence" value="ECO:0007669"/>
    <property type="project" value="UniProtKB-UniRule"/>
</dbReference>
<dbReference type="PANTHER" id="PTHR23404">
    <property type="entry name" value="MOLYBDOPTERIN SYNTHASE RELATED"/>
    <property type="match status" value="1"/>
</dbReference>
<accession>A0A1Y1HTZ8</accession>
<sequence length="170" mass="18401">MAGIQSDPSAVDTRSSASKFDPQNDFVNVTSEALSLDAAYKAVHSTAAGAITTFSGITRDNFDGKKVVRLEYEAYAPMAIAKLKDICSEIRSKWDVCKIAIFHRTGVVDVGEPSVIIAVSSVHRASGLEAARFGIDELKATVPIWKKELYESGDLWKENSEFKPKAASGD</sequence>
<protein>
    <recommendedName>
        <fullName evidence="4">Molybdopterin synthase catalytic subunit</fullName>
        <ecNumber evidence="4">2.8.1.12</ecNumber>
    </recommendedName>
    <alternativeName>
        <fullName evidence="4">Molybdenum cofactor synthesis protein 2 large subunit</fullName>
    </alternativeName>
    <alternativeName>
        <fullName evidence="4">Molybdenum cofactor synthesis protein 2B</fullName>
        <shortName evidence="4">MOCS2B</shortName>
    </alternativeName>
</protein>
<feature type="binding site" evidence="4">
    <location>
        <position position="139"/>
    </location>
    <ligand>
        <name>substrate</name>
    </ligand>
</feature>
<evidence type="ECO:0000256" key="2">
    <source>
        <dbReference type="ARBA" id="ARBA00022679"/>
    </source>
</evidence>
<dbReference type="Gene3D" id="3.90.1170.40">
    <property type="entry name" value="Molybdopterin biosynthesis MoaE subunit"/>
    <property type="match status" value="1"/>
</dbReference>
<dbReference type="AlphaFoldDB" id="A0A1Y1HTZ8"/>
<dbReference type="GO" id="GO:0030366">
    <property type="term" value="F:molybdopterin synthase activity"/>
    <property type="evidence" value="ECO:0007669"/>
    <property type="project" value="UniProtKB-UniRule"/>
</dbReference>
<gene>
    <name evidence="5" type="ORF">KFL_000770050</name>
</gene>
<reference evidence="5 6" key="1">
    <citation type="journal article" date="2014" name="Nat. Commun.">
        <title>Klebsormidium flaccidum genome reveals primary factors for plant terrestrial adaptation.</title>
        <authorList>
            <person name="Hori K."/>
            <person name="Maruyama F."/>
            <person name="Fujisawa T."/>
            <person name="Togashi T."/>
            <person name="Yamamoto N."/>
            <person name="Seo M."/>
            <person name="Sato S."/>
            <person name="Yamada T."/>
            <person name="Mori H."/>
            <person name="Tajima N."/>
            <person name="Moriyama T."/>
            <person name="Ikeuchi M."/>
            <person name="Watanabe M."/>
            <person name="Wada H."/>
            <person name="Kobayashi K."/>
            <person name="Saito M."/>
            <person name="Masuda T."/>
            <person name="Sasaki-Sekimoto Y."/>
            <person name="Mashiguchi K."/>
            <person name="Awai K."/>
            <person name="Shimojima M."/>
            <person name="Masuda S."/>
            <person name="Iwai M."/>
            <person name="Nobusawa T."/>
            <person name="Narise T."/>
            <person name="Kondo S."/>
            <person name="Saito H."/>
            <person name="Sato R."/>
            <person name="Murakawa M."/>
            <person name="Ihara Y."/>
            <person name="Oshima-Yamada Y."/>
            <person name="Ohtaka K."/>
            <person name="Satoh M."/>
            <person name="Sonobe K."/>
            <person name="Ishii M."/>
            <person name="Ohtani R."/>
            <person name="Kanamori-Sato M."/>
            <person name="Honoki R."/>
            <person name="Miyazaki D."/>
            <person name="Mochizuki H."/>
            <person name="Umetsu J."/>
            <person name="Higashi K."/>
            <person name="Shibata D."/>
            <person name="Kamiya Y."/>
            <person name="Sato N."/>
            <person name="Nakamura Y."/>
            <person name="Tabata S."/>
            <person name="Ida S."/>
            <person name="Kurokawa K."/>
            <person name="Ohta H."/>
        </authorList>
    </citation>
    <scope>NUCLEOTIDE SEQUENCE [LARGE SCALE GENOMIC DNA]</scope>
    <source>
        <strain evidence="5 6">NIES-2285</strain>
    </source>
</reference>
<evidence type="ECO:0000256" key="4">
    <source>
        <dbReference type="HAMAP-Rule" id="MF_03052"/>
    </source>
</evidence>
<name>A0A1Y1HTZ8_KLENI</name>
<comment type="function">
    <text evidence="4">Catalytic subunit of the molybdopterin synthase complex, a complex that catalyzes the conversion of precursor Z into molybdopterin. Acts by mediating the incorporation of 2 sulfur atoms from thiocarboxylated MOCS2A into precursor Z to generate a dithiolene group.</text>
</comment>
<comment type="pathway">
    <text evidence="4">Cofactor biosynthesis; molybdopterin biosynthesis.</text>
</comment>
<dbReference type="GO" id="GO:0006777">
    <property type="term" value="P:Mo-molybdopterin cofactor biosynthetic process"/>
    <property type="evidence" value="ECO:0007669"/>
    <property type="project" value="UniProtKB-UniRule"/>
</dbReference>
<feature type="binding site" evidence="4">
    <location>
        <begin position="146"/>
        <end position="148"/>
    </location>
    <ligand>
        <name>substrate</name>
    </ligand>
</feature>
<dbReference type="CDD" id="cd00756">
    <property type="entry name" value="MoaE"/>
    <property type="match status" value="1"/>
</dbReference>
<keyword evidence="6" id="KW-1185">Reference proteome</keyword>
<dbReference type="FunFam" id="3.90.1170.40:FF:000002">
    <property type="entry name" value="Molybdopterin synthase catalytic subunit"/>
    <property type="match status" value="1"/>
</dbReference>
<evidence type="ECO:0000313" key="6">
    <source>
        <dbReference type="Proteomes" id="UP000054558"/>
    </source>
</evidence>
<dbReference type="SUPFAM" id="SSF54690">
    <property type="entry name" value="Molybdopterin synthase subunit MoaE"/>
    <property type="match status" value="1"/>
</dbReference>
<organism evidence="5 6">
    <name type="scientific">Klebsormidium nitens</name>
    <name type="common">Green alga</name>
    <name type="synonym">Ulothrix nitens</name>
    <dbReference type="NCBI Taxonomy" id="105231"/>
    <lineage>
        <taxon>Eukaryota</taxon>
        <taxon>Viridiplantae</taxon>
        <taxon>Streptophyta</taxon>
        <taxon>Klebsormidiophyceae</taxon>
        <taxon>Klebsormidiales</taxon>
        <taxon>Klebsormidiaceae</taxon>
        <taxon>Klebsormidium</taxon>
    </lineage>
</organism>
<dbReference type="GO" id="GO:0005829">
    <property type="term" value="C:cytosol"/>
    <property type="evidence" value="ECO:0000318"/>
    <property type="project" value="GO_Central"/>
</dbReference>
<keyword evidence="2 4" id="KW-0808">Transferase</keyword>
<dbReference type="EC" id="2.8.1.12" evidence="4"/>
<dbReference type="HAMAP" id="MF_03052">
    <property type="entry name" value="MOC2B"/>
    <property type="match status" value="1"/>
</dbReference>
<dbReference type="EMBL" id="DF237026">
    <property type="protein sequence ID" value="GAQ81312.1"/>
    <property type="molecule type" value="Genomic_DNA"/>
</dbReference>